<feature type="compositionally biased region" description="Basic and acidic residues" evidence="1">
    <location>
        <begin position="70"/>
        <end position="111"/>
    </location>
</feature>
<organism evidence="2 3">
    <name type="scientific">Athelia psychrophila</name>
    <dbReference type="NCBI Taxonomy" id="1759441"/>
    <lineage>
        <taxon>Eukaryota</taxon>
        <taxon>Fungi</taxon>
        <taxon>Dikarya</taxon>
        <taxon>Basidiomycota</taxon>
        <taxon>Agaricomycotina</taxon>
        <taxon>Agaricomycetes</taxon>
        <taxon>Agaricomycetidae</taxon>
        <taxon>Atheliales</taxon>
        <taxon>Atheliaceae</taxon>
        <taxon>Athelia</taxon>
    </lineage>
</organism>
<accession>A0A166VAC3</accession>
<keyword evidence="3" id="KW-1185">Reference proteome</keyword>
<dbReference type="AlphaFoldDB" id="A0A166VAC3"/>
<feature type="region of interest" description="Disordered" evidence="1">
    <location>
        <begin position="40"/>
        <end position="128"/>
    </location>
</feature>
<dbReference type="Proteomes" id="UP000076532">
    <property type="component" value="Unassembled WGS sequence"/>
</dbReference>
<name>A0A166VAC3_9AGAM</name>
<evidence type="ECO:0000256" key="1">
    <source>
        <dbReference type="SAM" id="MobiDB-lite"/>
    </source>
</evidence>
<protein>
    <submittedName>
        <fullName evidence="2">Uncharacterized protein</fullName>
    </submittedName>
</protein>
<evidence type="ECO:0000313" key="2">
    <source>
        <dbReference type="EMBL" id="KZP32512.1"/>
    </source>
</evidence>
<sequence>MHTHYQHRPSTAPFSINLSISIDSTAPTDSTAADHLAAADHPTARPDNGHGLTINPSVVGGQRQSALSPAHRDAVAEGTDDRGVVHTRCEAHRGSDHDAFEKNAPPKEKWKMTGRRRSSGFWQHKPGDYAVHGGEFEEAGARYWRAEVAHSASHPTVE</sequence>
<reference evidence="2 3" key="1">
    <citation type="journal article" date="2016" name="Mol. Biol. Evol.">
        <title>Comparative Genomics of Early-Diverging Mushroom-Forming Fungi Provides Insights into the Origins of Lignocellulose Decay Capabilities.</title>
        <authorList>
            <person name="Nagy L.G."/>
            <person name="Riley R."/>
            <person name="Tritt A."/>
            <person name="Adam C."/>
            <person name="Daum C."/>
            <person name="Floudas D."/>
            <person name="Sun H."/>
            <person name="Yadav J.S."/>
            <person name="Pangilinan J."/>
            <person name="Larsson K.H."/>
            <person name="Matsuura K."/>
            <person name="Barry K."/>
            <person name="Labutti K."/>
            <person name="Kuo R."/>
            <person name="Ohm R.A."/>
            <person name="Bhattacharya S.S."/>
            <person name="Shirouzu T."/>
            <person name="Yoshinaga Y."/>
            <person name="Martin F.M."/>
            <person name="Grigoriev I.V."/>
            <person name="Hibbett D.S."/>
        </authorList>
    </citation>
    <scope>NUCLEOTIDE SEQUENCE [LARGE SCALE GENOMIC DNA]</scope>
    <source>
        <strain evidence="2 3">CBS 109695</strain>
    </source>
</reference>
<dbReference type="EMBL" id="KV417485">
    <property type="protein sequence ID" value="KZP32512.1"/>
    <property type="molecule type" value="Genomic_DNA"/>
</dbReference>
<gene>
    <name evidence="2" type="ORF">FIBSPDRAFT_925026</name>
</gene>
<evidence type="ECO:0000313" key="3">
    <source>
        <dbReference type="Proteomes" id="UP000076532"/>
    </source>
</evidence>
<proteinExistence type="predicted"/>